<reference evidence="3" key="1">
    <citation type="submission" date="2015-12" db="EMBL/GenBank/DDBJ databases">
        <title>Complete genome sequences of two moderately thermophilic Paenibacillus species.</title>
        <authorList>
            <person name="Butler R.III."/>
            <person name="Wang J."/>
            <person name="Stark B.C."/>
            <person name="Pombert J.-F."/>
        </authorList>
    </citation>
    <scope>NUCLEOTIDE SEQUENCE [LARGE SCALE GENOMIC DNA]</scope>
    <source>
        <strain evidence="3">32O-Y</strain>
    </source>
</reference>
<dbReference type="InterPro" id="IPR004879">
    <property type="entry name" value="Ssp411-like_TRX"/>
</dbReference>
<organism evidence="2 3">
    <name type="scientific">Paenibacillus naphthalenovorans</name>
    <dbReference type="NCBI Taxonomy" id="162209"/>
    <lineage>
        <taxon>Bacteria</taxon>
        <taxon>Bacillati</taxon>
        <taxon>Bacillota</taxon>
        <taxon>Bacilli</taxon>
        <taxon>Bacillales</taxon>
        <taxon>Paenibacillaceae</taxon>
        <taxon>Paenibacillus</taxon>
    </lineage>
</organism>
<dbReference type="STRING" id="162209.IJ22_01540"/>
<dbReference type="KEGG" id="pnp:IJ22_01540"/>
<sequence>MAQDSRKHRYTNPLIREKSPYLLQHAHNPVDWYPWGEEAFEKAKDEDRPVFLSIGYSTCHWCHVMERESFEDPEVAELLNRHFVSIKVDREERPDVDHLYMRVCQGMTGQGGWPLTVFMTPEKEPFFSGTYFPKQSRHGRHGLMDLLQRTADLWKTDRDRLRQTGRDVVRKLTTGMHPAARGEVNTGAMALAFDYVRSRYDETYGGFGGAPKFPRPHELMFLLRFYARTGREDALNMVEGNLRGMWRGGIYDHLGYGFSRYATDKLWLIPHFEKMLYDNALLALAYLEGYQAAGTSRWAQVAQEIFSYVLRDMTSPEGGFYSAEDADTEGKEGQFYVWTPDDICRVLGEEAGRMACRYYGVTEEGNFERGTSVLHTIDTDSEAVAREFGLAPEVLEERMEQARRKLWEAREGRERPHKDDKILTAWNGLMIAAFSRGYRVLGDPRYLSAACRAASWLWKAMRRNDGRLLARYRDGDAGIPGYLDDYAFYIWGLLELYQASGEVEWVVKAEELAEDVWGLFWDDESGGCFLTGSDAESLWARPKVSHDGMMPSGNAVFAMDMLWLARMTGNTRWEERADAQLKALAGEVERFPAAHTFLLSAWDIALGPSQEVVVVGEREDPEQERLLAEVRSLFLPRAVWIAKPADAEGERMAEAIPWLKEYRLQNGRTTVYLCRGFACEQPVGADQAAARLREIACERVE</sequence>
<keyword evidence="2" id="KW-0378">Hydrolase</keyword>
<dbReference type="OrthoDB" id="9762614at2"/>
<proteinExistence type="predicted"/>
<dbReference type="EMBL" id="CP013652">
    <property type="protein sequence ID" value="ALS20546.1"/>
    <property type="molecule type" value="Genomic_DNA"/>
</dbReference>
<dbReference type="PIRSF" id="PIRSF006402">
    <property type="entry name" value="UCP006402_thioredoxin"/>
    <property type="match status" value="1"/>
</dbReference>
<feature type="domain" description="Spermatogenesis-associated protein 20-like TRX" evidence="1">
    <location>
        <begin position="12"/>
        <end position="172"/>
    </location>
</feature>
<dbReference type="Gene3D" id="3.40.30.10">
    <property type="entry name" value="Glutaredoxin"/>
    <property type="match status" value="1"/>
</dbReference>
<name>A0A0U2KV91_9BACL</name>
<reference evidence="2 3" key="2">
    <citation type="journal article" date="2016" name="Genome Announc.">
        <title>Complete Genome Sequences of Two Interactive Moderate Thermophiles, Paenibacillus napthalenovorans 32O-Y and Paenibacillus sp. 32O-W.</title>
        <authorList>
            <person name="Butler R.R.III."/>
            <person name="Wang J."/>
            <person name="Stark B.C."/>
            <person name="Pombert J.F."/>
        </authorList>
    </citation>
    <scope>NUCLEOTIDE SEQUENCE [LARGE SCALE GENOMIC DNA]</scope>
    <source>
        <strain evidence="2 3">32O-Y</strain>
    </source>
</reference>
<dbReference type="GO" id="GO:0005975">
    <property type="term" value="P:carbohydrate metabolic process"/>
    <property type="evidence" value="ECO:0007669"/>
    <property type="project" value="InterPro"/>
</dbReference>
<dbReference type="InterPro" id="IPR036249">
    <property type="entry name" value="Thioredoxin-like_sf"/>
</dbReference>
<keyword evidence="3" id="KW-1185">Reference proteome</keyword>
<dbReference type="InterPro" id="IPR024705">
    <property type="entry name" value="Ssp411"/>
</dbReference>
<protein>
    <submittedName>
        <fullName evidence="2">Six-hairpin glycosidase-like family protein</fullName>
    </submittedName>
</protein>
<gene>
    <name evidence="2" type="ORF">IJ22_01540</name>
</gene>
<dbReference type="GO" id="GO:0016798">
    <property type="term" value="F:hydrolase activity, acting on glycosyl bonds"/>
    <property type="evidence" value="ECO:0007669"/>
    <property type="project" value="UniProtKB-KW"/>
</dbReference>
<dbReference type="InterPro" id="IPR012341">
    <property type="entry name" value="6hp_glycosidase-like_sf"/>
</dbReference>
<dbReference type="PANTHER" id="PTHR42899:SF1">
    <property type="entry name" value="SPERMATOGENESIS-ASSOCIATED PROTEIN 20"/>
    <property type="match status" value="1"/>
</dbReference>
<evidence type="ECO:0000313" key="3">
    <source>
        <dbReference type="Proteomes" id="UP000061660"/>
    </source>
</evidence>
<dbReference type="Gene3D" id="1.50.10.10">
    <property type="match status" value="1"/>
</dbReference>
<dbReference type="AlphaFoldDB" id="A0A0U2KV91"/>
<dbReference type="RefSeq" id="WP_062406477.1">
    <property type="nucleotide sequence ID" value="NZ_CP013652.1"/>
</dbReference>
<evidence type="ECO:0000313" key="2">
    <source>
        <dbReference type="EMBL" id="ALS20546.1"/>
    </source>
</evidence>
<dbReference type="Pfam" id="PF03190">
    <property type="entry name" value="Thioredox_DsbH"/>
    <property type="match status" value="1"/>
</dbReference>
<keyword evidence="2" id="KW-0326">Glycosidase</keyword>
<dbReference type="SUPFAM" id="SSF48208">
    <property type="entry name" value="Six-hairpin glycosidases"/>
    <property type="match status" value="1"/>
</dbReference>
<dbReference type="PATRIC" id="fig|162209.4.peg.155"/>
<dbReference type="SUPFAM" id="SSF52833">
    <property type="entry name" value="Thioredoxin-like"/>
    <property type="match status" value="1"/>
</dbReference>
<accession>A0A0U2KV91</accession>
<dbReference type="CDD" id="cd02955">
    <property type="entry name" value="SSP411"/>
    <property type="match status" value="1"/>
</dbReference>
<evidence type="ECO:0000259" key="1">
    <source>
        <dbReference type="Pfam" id="PF03190"/>
    </source>
</evidence>
<dbReference type="Proteomes" id="UP000061660">
    <property type="component" value="Chromosome"/>
</dbReference>
<dbReference type="PANTHER" id="PTHR42899">
    <property type="entry name" value="SPERMATOGENESIS-ASSOCIATED PROTEIN 20"/>
    <property type="match status" value="1"/>
</dbReference>
<dbReference type="InterPro" id="IPR008928">
    <property type="entry name" value="6-hairpin_glycosidase_sf"/>
</dbReference>